<reference evidence="2 3" key="1">
    <citation type="submission" date="2016-02" db="EMBL/GenBank/DDBJ databases">
        <title>Genome sequence of Halalkalicoccus paucihalophilus DSM 24557.</title>
        <authorList>
            <person name="Poehlein A."/>
            <person name="Daniel R."/>
        </authorList>
    </citation>
    <scope>NUCLEOTIDE SEQUENCE [LARGE SCALE GENOMIC DNA]</scope>
    <source>
        <strain evidence="2 3">DSM 24557</strain>
    </source>
</reference>
<dbReference type="Pfam" id="PF26047">
    <property type="entry name" value="DUF8015"/>
    <property type="match status" value="1"/>
</dbReference>
<protein>
    <submittedName>
        <fullName evidence="2">Uncharacterized protein</fullName>
    </submittedName>
</protein>
<dbReference type="EMBL" id="LTAZ01000015">
    <property type="protein sequence ID" value="KYH24203.1"/>
    <property type="molecule type" value="Genomic_DNA"/>
</dbReference>
<name>A0A151A9C1_9EURY</name>
<evidence type="ECO:0000313" key="2">
    <source>
        <dbReference type="EMBL" id="KYH24203.1"/>
    </source>
</evidence>
<keyword evidence="3" id="KW-1185">Reference proteome</keyword>
<evidence type="ECO:0000256" key="1">
    <source>
        <dbReference type="SAM" id="Phobius"/>
    </source>
</evidence>
<feature type="transmembrane region" description="Helical" evidence="1">
    <location>
        <begin position="6"/>
        <end position="27"/>
    </location>
</feature>
<sequence length="85" mass="8903">MSDLDYYDKILVGIVGSLVGGISLGLVTSISFHAAVIAGAVVATVFTYDAMYRNPPLPPTDARVQAAAIVWHAVLLALILSIYVG</sequence>
<feature type="transmembrane region" description="Helical" evidence="1">
    <location>
        <begin position="34"/>
        <end position="52"/>
    </location>
</feature>
<dbReference type="AlphaFoldDB" id="A0A151A9C1"/>
<evidence type="ECO:0000313" key="3">
    <source>
        <dbReference type="Proteomes" id="UP000075321"/>
    </source>
</evidence>
<dbReference type="RefSeq" id="WP_066385260.1">
    <property type="nucleotide sequence ID" value="NZ_LTAZ01000015.1"/>
</dbReference>
<dbReference type="InterPro" id="IPR058328">
    <property type="entry name" value="DUF8015"/>
</dbReference>
<keyword evidence="1" id="KW-1133">Transmembrane helix</keyword>
<comment type="caution">
    <text evidence="2">The sequence shown here is derived from an EMBL/GenBank/DDBJ whole genome shotgun (WGS) entry which is preliminary data.</text>
</comment>
<gene>
    <name evidence="2" type="ORF">HAPAU_36740</name>
</gene>
<dbReference type="Proteomes" id="UP000075321">
    <property type="component" value="Unassembled WGS sequence"/>
</dbReference>
<dbReference type="PATRIC" id="fig|1008153.3.peg.3898"/>
<feature type="transmembrane region" description="Helical" evidence="1">
    <location>
        <begin position="64"/>
        <end position="84"/>
    </location>
</feature>
<organism evidence="2 3">
    <name type="scientific">Halalkalicoccus paucihalophilus</name>
    <dbReference type="NCBI Taxonomy" id="1008153"/>
    <lineage>
        <taxon>Archaea</taxon>
        <taxon>Methanobacteriati</taxon>
        <taxon>Methanobacteriota</taxon>
        <taxon>Stenosarchaea group</taxon>
        <taxon>Halobacteria</taxon>
        <taxon>Halobacteriales</taxon>
        <taxon>Halococcaceae</taxon>
        <taxon>Halalkalicoccus</taxon>
    </lineage>
</organism>
<keyword evidence="1" id="KW-0472">Membrane</keyword>
<accession>A0A151A9C1</accession>
<keyword evidence="1" id="KW-0812">Transmembrane</keyword>
<proteinExistence type="predicted"/>